<dbReference type="CDD" id="cd09279">
    <property type="entry name" value="RNase_HI_like"/>
    <property type="match status" value="1"/>
</dbReference>
<protein>
    <submittedName>
        <fullName evidence="3">Uncharacterized protein LOC104230343</fullName>
    </submittedName>
</protein>
<evidence type="ECO:0000313" key="2">
    <source>
        <dbReference type="Proteomes" id="UP000189701"/>
    </source>
</evidence>
<dbReference type="GO" id="GO:0004523">
    <property type="term" value="F:RNA-DNA hybrid ribonuclease activity"/>
    <property type="evidence" value="ECO:0007669"/>
    <property type="project" value="InterPro"/>
</dbReference>
<keyword evidence="2" id="KW-1185">Reference proteome</keyword>
<dbReference type="Pfam" id="PF13456">
    <property type="entry name" value="RVT_3"/>
    <property type="match status" value="1"/>
</dbReference>
<dbReference type="GO" id="GO:0003676">
    <property type="term" value="F:nucleic acid binding"/>
    <property type="evidence" value="ECO:0007669"/>
    <property type="project" value="InterPro"/>
</dbReference>
<dbReference type="Proteomes" id="UP000189701">
    <property type="component" value="Unplaced"/>
</dbReference>
<dbReference type="SUPFAM" id="SSF53098">
    <property type="entry name" value="Ribonuclease H-like"/>
    <property type="match status" value="1"/>
</dbReference>
<accession>A0A1U7WVT1</accession>
<dbReference type="OrthoDB" id="1933881at2759"/>
<organism evidence="2 3">
    <name type="scientific">Nicotiana sylvestris</name>
    <name type="common">Wood tobacco</name>
    <name type="synonym">South American tobacco</name>
    <dbReference type="NCBI Taxonomy" id="4096"/>
    <lineage>
        <taxon>Eukaryota</taxon>
        <taxon>Viridiplantae</taxon>
        <taxon>Streptophyta</taxon>
        <taxon>Embryophyta</taxon>
        <taxon>Tracheophyta</taxon>
        <taxon>Spermatophyta</taxon>
        <taxon>Magnoliopsida</taxon>
        <taxon>eudicotyledons</taxon>
        <taxon>Gunneridae</taxon>
        <taxon>Pentapetalae</taxon>
        <taxon>asterids</taxon>
        <taxon>lamiids</taxon>
        <taxon>Solanales</taxon>
        <taxon>Solanaceae</taxon>
        <taxon>Nicotianoideae</taxon>
        <taxon>Nicotianeae</taxon>
        <taxon>Nicotiana</taxon>
    </lineage>
</organism>
<dbReference type="PANTHER" id="PTHR48475:SF2">
    <property type="entry name" value="RIBONUCLEASE H"/>
    <property type="match status" value="1"/>
</dbReference>
<reference evidence="3" key="2">
    <citation type="submission" date="2025-08" db="UniProtKB">
        <authorList>
            <consortium name="RefSeq"/>
        </authorList>
    </citation>
    <scope>IDENTIFICATION</scope>
    <source>
        <tissue evidence="3">Leaf</tissue>
    </source>
</reference>
<gene>
    <name evidence="3" type="primary">LOC104230343</name>
</gene>
<name>A0A1U7WVT1_NICSY</name>
<sequence>MKNKQEPPKLPSPKRTVNVISGGEEINGVTYTTANKVYKVTITHGKRVRHVLEEESIIFDDADADGVLTLHNDVLSHSDMTRIPPKVMTRKLNEDPPYPPIKQKKRKQGTFKISHGIQLEAEKEIQVLNGSNPGTWILFTDGSSNVKGAGLGIVLAPPAGLELARELGVNLIVFKSDSQPVVNQMLGTYTAREARIQQYLEKVRDLIRQFQTWKVMQIPRDENVEADALANLASVVDVTGNENTSYGTILEDKKKAHVLRKKVARYCIK</sequence>
<dbReference type="eggNOG" id="KOG0017">
    <property type="taxonomic scope" value="Eukaryota"/>
</dbReference>
<dbReference type="InterPro" id="IPR012337">
    <property type="entry name" value="RNaseH-like_sf"/>
</dbReference>
<evidence type="ECO:0000313" key="3">
    <source>
        <dbReference type="RefSeq" id="XP_009781426.1"/>
    </source>
</evidence>
<dbReference type="AlphaFoldDB" id="A0A1U7WVT1"/>
<reference evidence="2" key="1">
    <citation type="journal article" date="2013" name="Genome Biol.">
        <title>Reference genomes and transcriptomes of Nicotiana sylvestris and Nicotiana tomentosiformis.</title>
        <authorList>
            <person name="Sierro N."/>
            <person name="Battey J.N."/>
            <person name="Ouadi S."/>
            <person name="Bovet L."/>
            <person name="Goepfert S."/>
            <person name="Bakaher N."/>
            <person name="Peitsch M.C."/>
            <person name="Ivanov N.V."/>
        </authorList>
    </citation>
    <scope>NUCLEOTIDE SEQUENCE [LARGE SCALE GENOMIC DNA]</scope>
</reference>
<dbReference type="Gene3D" id="3.30.420.10">
    <property type="entry name" value="Ribonuclease H-like superfamily/Ribonuclease H"/>
    <property type="match status" value="1"/>
</dbReference>
<dbReference type="InterPro" id="IPR002156">
    <property type="entry name" value="RNaseH_domain"/>
</dbReference>
<evidence type="ECO:0000259" key="1">
    <source>
        <dbReference type="Pfam" id="PF13456"/>
    </source>
</evidence>
<dbReference type="RefSeq" id="XP_009781426.1">
    <property type="nucleotide sequence ID" value="XM_009783124.1"/>
</dbReference>
<feature type="domain" description="RNase H type-1" evidence="1">
    <location>
        <begin position="159"/>
        <end position="233"/>
    </location>
</feature>
<dbReference type="STRING" id="4096.A0A1U7WVT1"/>
<dbReference type="PANTHER" id="PTHR48475">
    <property type="entry name" value="RIBONUCLEASE H"/>
    <property type="match status" value="1"/>
</dbReference>
<proteinExistence type="predicted"/>
<dbReference type="InterPro" id="IPR036397">
    <property type="entry name" value="RNaseH_sf"/>
</dbReference>